<sequence>NMASRNFNREIRKKLLDFIHVEGDSEAHEFNSRPMDAERQFGSILDEDEGVEPTVYISELEDDAGSVDEFMDDNIIDDEPEPDFAHQLLLFYLLFNIPVRAMNYLLRLLVSNGCQVPATLHLLKKPLSKFKTQVETMGTGQFAYVGIFENIKYCVDRMMLPSSLFDSTEIKLNLKLNCDGLPLFKSSKITLWPILVQFEHIRQPFPVASFCGLGLPPLLDYLEQLTNELSILQTTGIQYKDHKFKVEKISFICDTPARSFIQGTKGHAGYSSCCWCRTTGEYIHGRVVFPSFCELRTNEDYATMNENNQTIRSPLLSVVPFTTAFPPDFMHMVCLGIMKKLMKLYTSGVKGLRAACRLSLEQVKRINSEISYLRCYVPREFSRKPRLLHDLKHYKASEFRNYLLYWGPVLLQKELQAPYYEHFLLLHFATYVYSSPKLRHLFPAARACIQRFLFDIRRLFHESLYTVNFHGLFHLPDFVEMHGSLLEMSAFPFENFLGLLKRRIRASRHIFSQSVNQLRNVRAIYADAELNNIYFSPESPNNCAILPDGRIVVVSNVTASGHVDGTVLELTRHLYQFDNSRFSSSLLGIGYYRRTRVRVYESIPANKAICIPRQQEFLVLPFVP</sequence>
<dbReference type="PANTHER" id="PTHR33053">
    <property type="entry name" value="PROTEIN, PUTATIVE-RELATED"/>
    <property type="match status" value="1"/>
</dbReference>
<accession>A0A267DTR1</accession>
<dbReference type="STRING" id="282301.A0A267DTR1"/>
<gene>
    <name evidence="1" type="ORF">BOX15_Mlig005569g1</name>
</gene>
<proteinExistence type="predicted"/>
<name>A0A267DTR1_9PLAT</name>
<dbReference type="Proteomes" id="UP000215902">
    <property type="component" value="Unassembled WGS sequence"/>
</dbReference>
<organism evidence="1 2">
    <name type="scientific">Macrostomum lignano</name>
    <dbReference type="NCBI Taxonomy" id="282301"/>
    <lineage>
        <taxon>Eukaryota</taxon>
        <taxon>Metazoa</taxon>
        <taxon>Spiralia</taxon>
        <taxon>Lophotrochozoa</taxon>
        <taxon>Platyhelminthes</taxon>
        <taxon>Rhabditophora</taxon>
        <taxon>Macrostomorpha</taxon>
        <taxon>Macrostomida</taxon>
        <taxon>Macrostomidae</taxon>
        <taxon>Macrostomum</taxon>
    </lineage>
</organism>
<dbReference type="PANTHER" id="PTHR33053:SF9">
    <property type="entry name" value="AGAP000105-PA"/>
    <property type="match status" value="1"/>
</dbReference>
<dbReference type="OrthoDB" id="10036512at2759"/>
<dbReference type="EMBL" id="NIVC01003198">
    <property type="protein sequence ID" value="PAA52688.1"/>
    <property type="molecule type" value="Genomic_DNA"/>
</dbReference>
<feature type="non-terminal residue" evidence="1">
    <location>
        <position position="1"/>
    </location>
</feature>
<evidence type="ECO:0000313" key="1">
    <source>
        <dbReference type="EMBL" id="PAA52688.1"/>
    </source>
</evidence>
<evidence type="ECO:0008006" key="3">
    <source>
        <dbReference type="Google" id="ProtNLM"/>
    </source>
</evidence>
<reference evidence="1 2" key="1">
    <citation type="submission" date="2017-06" db="EMBL/GenBank/DDBJ databases">
        <title>A platform for efficient transgenesis in Macrostomum lignano, a flatworm model organism for stem cell research.</title>
        <authorList>
            <person name="Berezikov E."/>
        </authorList>
    </citation>
    <scope>NUCLEOTIDE SEQUENCE [LARGE SCALE GENOMIC DNA]</scope>
    <source>
        <strain evidence="1">DV1</strain>
        <tissue evidence="1">Whole organism</tissue>
    </source>
</reference>
<protein>
    <recommendedName>
        <fullName evidence="3">DUF4218 domain-containing protein</fullName>
    </recommendedName>
</protein>
<evidence type="ECO:0000313" key="2">
    <source>
        <dbReference type="Proteomes" id="UP000215902"/>
    </source>
</evidence>
<comment type="caution">
    <text evidence="1">The sequence shown here is derived from an EMBL/GenBank/DDBJ whole genome shotgun (WGS) entry which is preliminary data.</text>
</comment>
<dbReference type="AlphaFoldDB" id="A0A267DTR1"/>
<keyword evidence="2" id="KW-1185">Reference proteome</keyword>